<accession>A0A1S3JRD1</accession>
<dbReference type="GO" id="GO:0005634">
    <property type="term" value="C:nucleus"/>
    <property type="evidence" value="ECO:0007669"/>
    <property type="project" value="TreeGrafter"/>
</dbReference>
<organism evidence="4 5">
    <name type="scientific">Lingula anatina</name>
    <name type="common">Brachiopod</name>
    <name type="synonym">Lingula unguis</name>
    <dbReference type="NCBI Taxonomy" id="7574"/>
    <lineage>
        <taxon>Eukaryota</taxon>
        <taxon>Metazoa</taxon>
        <taxon>Spiralia</taxon>
        <taxon>Lophotrochozoa</taxon>
        <taxon>Brachiopoda</taxon>
        <taxon>Linguliformea</taxon>
        <taxon>Lingulata</taxon>
        <taxon>Lingulida</taxon>
        <taxon>Linguloidea</taxon>
        <taxon>Lingulidae</taxon>
        <taxon>Lingula</taxon>
    </lineage>
</organism>
<keyword evidence="3" id="KW-0653">Protein transport</keyword>
<dbReference type="Pfam" id="PF04603">
    <property type="entry name" value="Mog1"/>
    <property type="match status" value="1"/>
</dbReference>
<dbReference type="InParanoid" id="A0A1S3JRD1"/>
<dbReference type="InterPro" id="IPR007681">
    <property type="entry name" value="Mog1"/>
</dbReference>
<sequence>METFHEQMMFGDSLSVFLPNDAKDVSEIREIPDNQEVFTHSQTDQSVIFEILEYVKEDSHQHAMRTHFEDGCLSNEVGEDSEIITIEAVPADRIQMEHAECVWYLKGCQRVAKFNEDAKNTVEIHMALFRLPQFDSDILVTFNNPLEISPLSSSHAAVPVSAQPWTLQHFQCIVDSLKIINTDIFG</sequence>
<dbReference type="InterPro" id="IPR016123">
    <property type="entry name" value="Mog1/PsbP_a/b/a-sand"/>
</dbReference>
<proteinExistence type="inferred from homology"/>
<evidence type="ECO:0000256" key="3">
    <source>
        <dbReference type="ARBA" id="ARBA00022927"/>
    </source>
</evidence>
<protein>
    <submittedName>
        <fullName evidence="5">Ran guanine nucleotide release factor-like</fullName>
    </submittedName>
</protein>
<dbReference type="GO" id="GO:0031267">
    <property type="term" value="F:small GTPase binding"/>
    <property type="evidence" value="ECO:0007669"/>
    <property type="project" value="TreeGrafter"/>
</dbReference>
<dbReference type="SUPFAM" id="SSF55724">
    <property type="entry name" value="Mog1p/PsbP-like"/>
    <property type="match status" value="1"/>
</dbReference>
<evidence type="ECO:0000256" key="1">
    <source>
        <dbReference type="ARBA" id="ARBA00010307"/>
    </source>
</evidence>
<dbReference type="KEGG" id="lak:106175439"/>
<name>A0A1S3JRD1_LINAN</name>
<dbReference type="RefSeq" id="XP_013412897.2">
    <property type="nucleotide sequence ID" value="XM_013557443.2"/>
</dbReference>
<comment type="similarity">
    <text evidence="1">Belongs to the MOG1 family.</text>
</comment>
<dbReference type="GO" id="GO:0005085">
    <property type="term" value="F:guanyl-nucleotide exchange factor activity"/>
    <property type="evidence" value="ECO:0007669"/>
    <property type="project" value="TreeGrafter"/>
</dbReference>
<evidence type="ECO:0000313" key="5">
    <source>
        <dbReference type="RefSeq" id="XP_013412897.2"/>
    </source>
</evidence>
<dbReference type="GO" id="GO:0017080">
    <property type="term" value="F:sodium channel regulator activity"/>
    <property type="evidence" value="ECO:0007669"/>
    <property type="project" value="TreeGrafter"/>
</dbReference>
<evidence type="ECO:0000256" key="2">
    <source>
        <dbReference type="ARBA" id="ARBA00022448"/>
    </source>
</evidence>
<dbReference type="AlphaFoldDB" id="A0A1S3JRD1"/>
<dbReference type="STRING" id="7574.A0A1S3JRD1"/>
<dbReference type="GO" id="GO:0042391">
    <property type="term" value="P:regulation of membrane potential"/>
    <property type="evidence" value="ECO:0007669"/>
    <property type="project" value="TreeGrafter"/>
</dbReference>
<dbReference type="GO" id="GO:0006606">
    <property type="term" value="P:protein import into nucleus"/>
    <property type="evidence" value="ECO:0007669"/>
    <property type="project" value="TreeGrafter"/>
</dbReference>
<dbReference type="GO" id="GO:0044325">
    <property type="term" value="F:transmembrane transporter binding"/>
    <property type="evidence" value="ECO:0007669"/>
    <property type="project" value="TreeGrafter"/>
</dbReference>
<dbReference type="OrthoDB" id="10255285at2759"/>
<dbReference type="PANTHER" id="PTHR15837">
    <property type="entry name" value="RAN GUANINE NUCLEOTIDE RELEASE FACTOR"/>
    <property type="match status" value="1"/>
</dbReference>
<reference evidence="5" key="1">
    <citation type="submission" date="2025-08" db="UniProtKB">
        <authorList>
            <consortium name="RefSeq"/>
        </authorList>
    </citation>
    <scope>IDENTIFICATION</scope>
    <source>
        <tissue evidence="5">Gonads</tissue>
    </source>
</reference>
<dbReference type="PANTHER" id="PTHR15837:SF0">
    <property type="entry name" value="RAN GUANINE NUCLEOTIDE RELEASE FACTOR"/>
    <property type="match status" value="1"/>
</dbReference>
<gene>
    <name evidence="5" type="primary">LOC106175439</name>
</gene>
<keyword evidence="2" id="KW-0813">Transport</keyword>
<dbReference type="Gene3D" id="3.40.1000.10">
    <property type="entry name" value="Mog1/PsbP, alpha/beta/alpha sandwich"/>
    <property type="match status" value="1"/>
</dbReference>
<evidence type="ECO:0000313" key="4">
    <source>
        <dbReference type="Proteomes" id="UP000085678"/>
    </source>
</evidence>
<dbReference type="GeneID" id="106175439"/>
<keyword evidence="4" id="KW-1185">Reference proteome</keyword>
<dbReference type="Proteomes" id="UP000085678">
    <property type="component" value="Unplaced"/>
</dbReference>